<dbReference type="AlphaFoldDB" id="A0A1R1PL53"/>
<organism evidence="2 3">
    <name type="scientific">Zancudomyces culisetae</name>
    <name type="common">Gut fungus</name>
    <name type="synonym">Smittium culisetae</name>
    <dbReference type="NCBI Taxonomy" id="1213189"/>
    <lineage>
        <taxon>Eukaryota</taxon>
        <taxon>Fungi</taxon>
        <taxon>Fungi incertae sedis</taxon>
        <taxon>Zoopagomycota</taxon>
        <taxon>Kickxellomycotina</taxon>
        <taxon>Harpellomycetes</taxon>
        <taxon>Harpellales</taxon>
        <taxon>Legeriomycetaceae</taxon>
        <taxon>Zancudomyces</taxon>
    </lineage>
</organism>
<dbReference type="Proteomes" id="UP000188320">
    <property type="component" value="Unassembled WGS sequence"/>
</dbReference>
<reference evidence="3" key="1">
    <citation type="submission" date="2017-01" db="EMBL/GenBank/DDBJ databases">
        <authorList>
            <person name="Wang Y."/>
            <person name="White M."/>
            <person name="Kvist S."/>
            <person name="Moncalvo J.-M."/>
        </authorList>
    </citation>
    <scope>NUCLEOTIDE SEQUENCE [LARGE SCALE GENOMIC DNA]</scope>
    <source>
        <strain evidence="3">COL-18-3</strain>
    </source>
</reference>
<gene>
    <name evidence="2" type="ORF">AX774_g4900</name>
</gene>
<accession>A0A1R1PL53</accession>
<feature type="region of interest" description="Disordered" evidence="1">
    <location>
        <begin position="706"/>
        <end position="728"/>
    </location>
</feature>
<name>A0A1R1PL53_ZANCU</name>
<feature type="region of interest" description="Disordered" evidence="1">
    <location>
        <begin position="437"/>
        <end position="469"/>
    </location>
</feature>
<evidence type="ECO:0000256" key="1">
    <source>
        <dbReference type="SAM" id="MobiDB-lite"/>
    </source>
</evidence>
<evidence type="ECO:0000313" key="2">
    <source>
        <dbReference type="EMBL" id="OMH81653.1"/>
    </source>
</evidence>
<proteinExistence type="predicted"/>
<protein>
    <submittedName>
        <fullName evidence="2">Uncharacterized protein</fullName>
    </submittedName>
</protein>
<feature type="compositionally biased region" description="Low complexity" evidence="1">
    <location>
        <begin position="439"/>
        <end position="463"/>
    </location>
</feature>
<evidence type="ECO:0000313" key="3">
    <source>
        <dbReference type="Proteomes" id="UP000188320"/>
    </source>
</evidence>
<sequence length="728" mass="81563">MQIIEDQKDNLDAGLRIKLYGMIMEEGYNNNSRLGVGNTMNLVDAIKIFEEKIDFTEISNNQKLQAEIKPFIYAIVMKTYYNLGEYTQVLKIKDHILPKSFVDDDVSGKEKSNSEIDVNINTNLYVNESNSNLTSSDSGSGSYTDTDTRVGVDINNIRERSIPAAVFDMVMSSLLKVDEVIEAMQFLEKLKRYQSQQHFTVSESVYAKLLDHFGAHLSESVTAIYLIRALGTLEKRLFNNNSLIYMYQYKSTNSDSEVGNNSKSLTSDNYGMQVVNAYYYLKNINNNNSNDNNDTLSLQFYASLCFAYASTGDITMAFQTLELVLYRYQQLLSTLDNKMAQLQSSPQSLQSKALKTNPELETPANYYTLFNPQTYNYGANIDNIHNTKRSLDYMFKTLVDCCIYCDFQNDEHLFALLRSAALSQQQQRQQKNIQETIKNNGPSANTNSNANANLNANTKNNTDMDNDGDGYGDGDQAFNISENDIDNDNDIDNLEFVKFVEQQTLKMDFGSNNVEKYTILFSKPSVDIKTTKNPNFNLNLNLNLDLGFGFGFGKAGNSGSGDTKRHHKYAVDNGNGHDKFRYFYLLDGVANHIYDLTNIHKPSTQAVPDSASYSTGINGYDSHLLLITSIFEAQVRFGNYQIAVDFLLSNSGSFADNSESEKWREYAVNLLGFAAKFVDLGEPSTKLADQNSALFQLNRLTSSLPSSSLPSSSSLSSSTSTSPSTLTL</sequence>
<dbReference type="PROSITE" id="PS00018">
    <property type="entry name" value="EF_HAND_1"/>
    <property type="match status" value="1"/>
</dbReference>
<comment type="caution">
    <text evidence="2">The sequence shown here is derived from an EMBL/GenBank/DDBJ whole genome shotgun (WGS) entry which is preliminary data.</text>
</comment>
<dbReference type="InterPro" id="IPR018247">
    <property type="entry name" value="EF_Hand_1_Ca_BS"/>
</dbReference>
<dbReference type="EMBL" id="LSSK01000852">
    <property type="protein sequence ID" value="OMH81653.1"/>
    <property type="molecule type" value="Genomic_DNA"/>
</dbReference>
<keyword evidence="3" id="KW-1185">Reference proteome</keyword>